<dbReference type="Gene3D" id="1.10.287.1120">
    <property type="entry name" value="Bipartite methylase S protein"/>
    <property type="match status" value="1"/>
</dbReference>
<keyword evidence="2" id="KW-0680">Restriction system</keyword>
<dbReference type="InterPro" id="IPR044946">
    <property type="entry name" value="Restrct_endonuc_typeI_TRD_sf"/>
</dbReference>
<sequence>MNEWKECKLGDVPLEIIDGDRGNNYPKKADFSNEGYCLFLNTKNVTKNCFSFDELNFISQDKDELLRKGKLSRGDLILTTRGTVGNIAFYDESIPYDNIRINSGMVIVRAKGIDKKFNYYLFKSLKAQFDNFATGSAQPQLPIRDLRQIEIKLPPLPEQKTIAAVLSSLDDKIDLLHRQNKTLEAMAETLFRQWFVEEVGEDWEELSLYDVIELIGGGTPNTSTEEYWGGNIKWISAKDITANHKQFIINTEKKITELGLQKSSAKLISKYSTIISARGTVGKYCLLSNEMAFSQSNYGIKPKLKNCCFFTYLLIAHSVEELQSAAYGSVFDTITTKTFKEHKVNIPLEKEIIRFEERIKSFFFKMEANSIQIKTLSKLRDTLLPKLMSGEVRVKI</sequence>
<dbReference type="Proteomes" id="UP000076962">
    <property type="component" value="Unassembled WGS sequence"/>
</dbReference>
<comment type="similarity">
    <text evidence="1">Belongs to the type-I restriction system S methylase family.</text>
</comment>
<dbReference type="InterPro" id="IPR052021">
    <property type="entry name" value="Type-I_RS_S_subunit"/>
</dbReference>
<dbReference type="GO" id="GO:0009307">
    <property type="term" value="P:DNA restriction-modification system"/>
    <property type="evidence" value="ECO:0007669"/>
    <property type="project" value="UniProtKB-KW"/>
</dbReference>
<evidence type="ECO:0000313" key="6">
    <source>
        <dbReference type="Proteomes" id="UP000076962"/>
    </source>
</evidence>
<feature type="domain" description="Type I restriction modification DNA specificity" evidence="4">
    <location>
        <begin position="201"/>
        <end position="374"/>
    </location>
</feature>
<protein>
    <submittedName>
        <fullName evidence="5">Type I restriction/modification specificity protein</fullName>
    </submittedName>
</protein>
<evidence type="ECO:0000256" key="2">
    <source>
        <dbReference type="ARBA" id="ARBA00022747"/>
    </source>
</evidence>
<evidence type="ECO:0000256" key="1">
    <source>
        <dbReference type="ARBA" id="ARBA00010923"/>
    </source>
</evidence>
<reference evidence="5 6" key="1">
    <citation type="submission" date="2016-05" db="EMBL/GenBank/DDBJ databases">
        <title>Single-cell genome of chain-forming Candidatus Thiomargarita nelsonii and comparison to other large sulfur-oxidizing bacteria.</title>
        <authorList>
            <person name="Winkel M."/>
            <person name="Salman V."/>
            <person name="Woyke T."/>
            <person name="Schulz-Vogt H."/>
            <person name="Richter M."/>
            <person name="Flood B."/>
            <person name="Bailey J."/>
            <person name="Amann R."/>
            <person name="Mussmann M."/>
        </authorList>
    </citation>
    <scope>NUCLEOTIDE SEQUENCE [LARGE SCALE GENOMIC DNA]</scope>
    <source>
        <strain evidence="5 6">THI036</strain>
    </source>
</reference>
<name>A0A176RTQ7_9GAMM</name>
<dbReference type="PATRIC" id="fig|1003181.4.peg.6965"/>
<feature type="domain" description="Type I restriction modification DNA specificity" evidence="4">
    <location>
        <begin position="2"/>
        <end position="184"/>
    </location>
</feature>
<keyword evidence="3" id="KW-0238">DNA-binding</keyword>
<organism evidence="5 6">
    <name type="scientific">Candidatus Thiomargarita nelsonii</name>
    <dbReference type="NCBI Taxonomy" id="1003181"/>
    <lineage>
        <taxon>Bacteria</taxon>
        <taxon>Pseudomonadati</taxon>
        <taxon>Pseudomonadota</taxon>
        <taxon>Gammaproteobacteria</taxon>
        <taxon>Thiotrichales</taxon>
        <taxon>Thiotrichaceae</taxon>
        <taxon>Thiomargarita</taxon>
    </lineage>
</organism>
<dbReference type="Gene3D" id="3.90.220.20">
    <property type="entry name" value="DNA methylase specificity domains"/>
    <property type="match status" value="2"/>
</dbReference>
<evidence type="ECO:0000313" key="5">
    <source>
        <dbReference type="EMBL" id="OAD19128.1"/>
    </source>
</evidence>
<dbReference type="GO" id="GO:0003677">
    <property type="term" value="F:DNA binding"/>
    <property type="evidence" value="ECO:0007669"/>
    <property type="project" value="UniProtKB-KW"/>
</dbReference>
<accession>A0A176RTQ7</accession>
<dbReference type="PANTHER" id="PTHR30408:SF12">
    <property type="entry name" value="TYPE I RESTRICTION ENZYME MJAVIII SPECIFICITY SUBUNIT"/>
    <property type="match status" value="1"/>
</dbReference>
<evidence type="ECO:0000259" key="4">
    <source>
        <dbReference type="Pfam" id="PF01420"/>
    </source>
</evidence>
<dbReference type="InterPro" id="IPR000055">
    <property type="entry name" value="Restrct_endonuc_typeI_TRD"/>
</dbReference>
<gene>
    <name evidence="5" type="ORF">THIOM_005253</name>
</gene>
<keyword evidence="6" id="KW-1185">Reference proteome</keyword>
<dbReference type="SUPFAM" id="SSF116734">
    <property type="entry name" value="DNA methylase specificity domain"/>
    <property type="match status" value="2"/>
</dbReference>
<proteinExistence type="inferred from homology"/>
<dbReference type="CDD" id="cd17243">
    <property type="entry name" value="RMtype1_S_AchA6I-TRD2-CR2_like"/>
    <property type="match status" value="1"/>
</dbReference>
<comment type="caution">
    <text evidence="5">The sequence shown here is derived from an EMBL/GenBank/DDBJ whole genome shotgun (WGS) entry which is preliminary data.</text>
</comment>
<evidence type="ECO:0000256" key="3">
    <source>
        <dbReference type="ARBA" id="ARBA00023125"/>
    </source>
</evidence>
<dbReference type="EMBL" id="LUTY01002933">
    <property type="protein sequence ID" value="OAD19128.1"/>
    <property type="molecule type" value="Genomic_DNA"/>
</dbReference>
<dbReference type="Pfam" id="PF01420">
    <property type="entry name" value="Methylase_S"/>
    <property type="match status" value="2"/>
</dbReference>
<dbReference type="AlphaFoldDB" id="A0A176RTQ7"/>
<dbReference type="PANTHER" id="PTHR30408">
    <property type="entry name" value="TYPE-1 RESTRICTION ENZYME ECOKI SPECIFICITY PROTEIN"/>
    <property type="match status" value="1"/>
</dbReference>